<name>A0A6N7L9Y6_SINTE</name>
<gene>
    <name evidence="1" type="ORF">GHK62_04815</name>
</gene>
<organism evidence="1 2">
    <name type="scientific">Sinorhizobium terangae</name>
    <dbReference type="NCBI Taxonomy" id="110322"/>
    <lineage>
        <taxon>Bacteria</taxon>
        <taxon>Pseudomonadati</taxon>
        <taxon>Pseudomonadota</taxon>
        <taxon>Alphaproteobacteria</taxon>
        <taxon>Hyphomicrobiales</taxon>
        <taxon>Rhizobiaceae</taxon>
        <taxon>Sinorhizobium/Ensifer group</taxon>
        <taxon>Sinorhizobium</taxon>
    </lineage>
</organism>
<evidence type="ECO:0000313" key="2">
    <source>
        <dbReference type="Proteomes" id="UP000439983"/>
    </source>
</evidence>
<keyword evidence="2" id="KW-1185">Reference proteome</keyword>
<accession>A0A6N7L9Y6</accession>
<dbReference type="Proteomes" id="UP000439983">
    <property type="component" value="Unassembled WGS sequence"/>
</dbReference>
<reference evidence="1 2" key="1">
    <citation type="journal article" date="2013" name="Genome Biol.">
        <title>Comparative genomics of the core and accessory genomes of 48 Sinorhizobium strains comprising five genospecies.</title>
        <authorList>
            <person name="Sugawara M."/>
            <person name="Epstein B."/>
            <person name="Badgley B.D."/>
            <person name="Unno T."/>
            <person name="Xu L."/>
            <person name="Reese J."/>
            <person name="Gyaneshwar P."/>
            <person name="Denny R."/>
            <person name="Mudge J."/>
            <person name="Bharti A.K."/>
            <person name="Farmer A.D."/>
            <person name="May G.D."/>
            <person name="Woodward J.E."/>
            <person name="Medigue C."/>
            <person name="Vallenet D."/>
            <person name="Lajus A."/>
            <person name="Rouy Z."/>
            <person name="Martinez-Vaz B."/>
            <person name="Tiffin P."/>
            <person name="Young N.D."/>
            <person name="Sadowsky M.J."/>
        </authorList>
    </citation>
    <scope>NUCLEOTIDE SEQUENCE [LARGE SCALE GENOMIC DNA]</scope>
    <source>
        <strain evidence="1 2">USDA4894</strain>
    </source>
</reference>
<proteinExistence type="predicted"/>
<dbReference type="RefSeq" id="WP_153437191.1">
    <property type="nucleotide sequence ID" value="NZ_JACIGA010000005.1"/>
</dbReference>
<dbReference type="AlphaFoldDB" id="A0A6N7L9Y6"/>
<comment type="caution">
    <text evidence="1">The sequence shown here is derived from an EMBL/GenBank/DDBJ whole genome shotgun (WGS) entry which is preliminary data.</text>
</comment>
<evidence type="ECO:0000313" key="1">
    <source>
        <dbReference type="EMBL" id="MQX14100.1"/>
    </source>
</evidence>
<sequence>MWEANLPLRKSKRALLVIAAASLVSGCADYLNHRDTITFGLGNAVEANKGIHTQEPFPRVAQNTRIASDGKVINRVIRNYQGGGNGGAAPTPTAVILPGATMPPGTGGGNNGGNGGGY</sequence>
<dbReference type="OrthoDB" id="7679506at2"/>
<dbReference type="EMBL" id="WITC01000025">
    <property type="protein sequence ID" value="MQX14100.1"/>
    <property type="molecule type" value="Genomic_DNA"/>
</dbReference>
<protein>
    <submittedName>
        <fullName evidence="1">Pilus assembly protein</fullName>
    </submittedName>
</protein>